<protein>
    <submittedName>
        <fullName evidence="2">ATP-binding cassette sub-family B member 9</fullName>
    </submittedName>
</protein>
<name>A0AC35U5V0_9BILA</name>
<sequence length="762" mass="85931">MNRRLAIPITIADFLGLGLLRVFLTIIGLVFYLKKQILNWGLAIMAVNFISWSYSLVKFLAFADHSNLHQTYGPYMAIAWNFIAWLSFSALWTLGLHCEKLPDLIVRVQSFVHHILPSFMSRTVETDTEQLIDETNEKEIPKNRLSTYETALRLIIYCKHHFVWFTLGFIFLTIYSAARIFIPLYTGNLIANIVNGKGFPALIQSVLIMGGLSLLASFFGGLRGGSFDWATALVHKRMRDDLFRSLVKQEIAFYDESQTGEIASRLTSDCEKMSTIVSTNLNVFMRSLMMLIGALIFMFYMSWRLTLVTFILIPVVGFITKVYGAYYDNLSERDQNTIADANRKAEEVLSTMRTVRSFACEKNEADKFEFHLLETLNVRKSKAFAYMGYTWLNELCENAILVCVLGFGGYLCISKAMTTDHLITFLLYQMQLGENLYNIGWVFTSLMEAVGASRKVFDYILRKPNIRNDGSDVEQVKGEIEFKNVTFNYPSRPTQTVLNDISFKIESGSKIALVGHSGAGKSSIISLIERFYLPDKGEILLDGKNINSFDHEYFHQNIGLVAQNPVLYSGTVRENILYGCNWAGEKEMIEAAKLANCHDFVMATESGYMTMCGERGVKFSGGEIQRICIARILVRGCKIILLDESTSALDSQSEALVQEALDKCSINQTVIKIAHRLSTVEKSDAIFVVDQGSIKQVGTHTHLMADKNGLYYNLVQRQLLSHKENIENLTTLSPFGITQRPSIPTSSNLIHRGSPPKLLSTP</sequence>
<reference evidence="2" key="1">
    <citation type="submission" date="2016-11" db="UniProtKB">
        <authorList>
            <consortium name="WormBaseParasite"/>
        </authorList>
    </citation>
    <scope>IDENTIFICATION</scope>
    <source>
        <strain evidence="2">KR3021</strain>
    </source>
</reference>
<dbReference type="Proteomes" id="UP000095286">
    <property type="component" value="Unplaced"/>
</dbReference>
<organism evidence="1 2">
    <name type="scientific">Rhabditophanes sp. KR3021</name>
    <dbReference type="NCBI Taxonomy" id="114890"/>
    <lineage>
        <taxon>Eukaryota</taxon>
        <taxon>Metazoa</taxon>
        <taxon>Ecdysozoa</taxon>
        <taxon>Nematoda</taxon>
        <taxon>Chromadorea</taxon>
        <taxon>Rhabditida</taxon>
        <taxon>Tylenchina</taxon>
        <taxon>Panagrolaimomorpha</taxon>
        <taxon>Strongyloidoidea</taxon>
        <taxon>Alloionematidae</taxon>
        <taxon>Rhabditophanes</taxon>
    </lineage>
</organism>
<proteinExistence type="predicted"/>
<evidence type="ECO:0000313" key="1">
    <source>
        <dbReference type="Proteomes" id="UP000095286"/>
    </source>
</evidence>
<dbReference type="WBParaSite" id="RSKR_0000782600.1">
    <property type="protein sequence ID" value="RSKR_0000782600.1"/>
    <property type="gene ID" value="RSKR_0000782600"/>
</dbReference>
<evidence type="ECO:0000313" key="2">
    <source>
        <dbReference type="WBParaSite" id="RSKR_0000782600.1"/>
    </source>
</evidence>
<accession>A0AC35U5V0</accession>